<proteinExistence type="predicted"/>
<dbReference type="Proteomes" id="UP000055702">
    <property type="component" value="Unassembled WGS sequence"/>
</dbReference>
<organism evidence="1">
    <name type="scientific">Shewanella frigidimarina</name>
    <dbReference type="NCBI Taxonomy" id="56812"/>
    <lineage>
        <taxon>Bacteria</taxon>
        <taxon>Pseudomonadati</taxon>
        <taxon>Pseudomonadota</taxon>
        <taxon>Gammaproteobacteria</taxon>
        <taxon>Alteromonadales</taxon>
        <taxon>Shewanellaceae</taxon>
        <taxon>Shewanella</taxon>
    </lineage>
</organism>
<dbReference type="RefSeq" id="WP_059744413.1">
    <property type="nucleotide sequence ID" value="NZ_JBOZOX010000027.1"/>
</dbReference>
<gene>
    <name evidence="1" type="ORF">AWJ07_03755</name>
</gene>
<evidence type="ECO:0000313" key="2">
    <source>
        <dbReference type="Proteomes" id="UP000055702"/>
    </source>
</evidence>
<dbReference type="EMBL" id="LRDC01000001">
    <property type="protein sequence ID" value="KVX03671.1"/>
    <property type="molecule type" value="Genomic_DNA"/>
</dbReference>
<dbReference type="AlphaFoldDB" id="A0A106C3T2"/>
<comment type="caution">
    <text evidence="1">The sequence shown here is derived from an EMBL/GenBank/DDBJ whole genome shotgun (WGS) entry which is preliminary data.</text>
</comment>
<sequence>MMKDWIKKILGKPAAPKRNKVHIDMRYEEHSYKSDQTFDYAKSDTIVLDDSDSESIQQKPTK</sequence>
<reference evidence="1 2" key="1">
    <citation type="submission" date="2016-01" db="EMBL/GenBank/DDBJ databases">
        <title>Draft genome of the antarctic isolate Shewanella frigidimarina Ag06-30.</title>
        <authorList>
            <person name="Parmeciano Di Noto G."/>
            <person name="Vazquez S."/>
            <person name="Mac Cormack W."/>
            <person name="Iriarte A."/>
            <person name="Quiroga C."/>
        </authorList>
    </citation>
    <scope>NUCLEOTIDE SEQUENCE [LARGE SCALE GENOMIC DNA]</scope>
    <source>
        <strain evidence="1 2">Ag06-30</strain>
    </source>
</reference>
<accession>A0A106C3T2</accession>
<evidence type="ECO:0000313" key="1">
    <source>
        <dbReference type="EMBL" id="KVX03671.1"/>
    </source>
</evidence>
<protein>
    <submittedName>
        <fullName evidence="1">Uncharacterized protein</fullName>
    </submittedName>
</protein>
<name>A0A106C3T2_SHEFR</name>